<accession>A0A0C2IDV0</accession>
<dbReference type="NCBIfam" id="TIGR00896">
    <property type="entry name" value="CynX"/>
    <property type="match status" value="1"/>
</dbReference>
<feature type="transmembrane region" description="Helical" evidence="4">
    <location>
        <begin position="110"/>
        <end position="128"/>
    </location>
</feature>
<protein>
    <submittedName>
        <fullName evidence="5">Cyanate transport protein CynX</fullName>
    </submittedName>
</protein>
<evidence type="ECO:0000256" key="2">
    <source>
        <dbReference type="ARBA" id="ARBA00022989"/>
    </source>
</evidence>
<feature type="transmembrane region" description="Helical" evidence="4">
    <location>
        <begin position="134"/>
        <end position="155"/>
    </location>
</feature>
<comment type="caution">
    <text evidence="5">The sequence shown here is derived from an EMBL/GenBank/DDBJ whole genome shotgun (WGS) entry which is preliminary data.</text>
</comment>
<dbReference type="Pfam" id="PF07690">
    <property type="entry name" value="MFS_1"/>
    <property type="match status" value="1"/>
</dbReference>
<name>A0A0C2IDV0_9PSED</name>
<dbReference type="InterPro" id="IPR004747">
    <property type="entry name" value="CynX-like"/>
</dbReference>
<dbReference type="Gene3D" id="1.20.1250.20">
    <property type="entry name" value="MFS general substrate transporter like domains"/>
    <property type="match status" value="1"/>
</dbReference>
<feature type="transmembrane region" description="Helical" evidence="4">
    <location>
        <begin position="273"/>
        <end position="293"/>
    </location>
</feature>
<dbReference type="CDD" id="cd17339">
    <property type="entry name" value="MFS_NIMT_CynX_like"/>
    <property type="match status" value="1"/>
</dbReference>
<evidence type="ECO:0000256" key="3">
    <source>
        <dbReference type="ARBA" id="ARBA00023136"/>
    </source>
</evidence>
<keyword evidence="2 4" id="KW-1133">Transmembrane helix</keyword>
<feature type="transmembrane region" description="Helical" evidence="4">
    <location>
        <begin position="305"/>
        <end position="326"/>
    </location>
</feature>
<dbReference type="GO" id="GO:0016020">
    <property type="term" value="C:membrane"/>
    <property type="evidence" value="ECO:0007669"/>
    <property type="project" value="InterPro"/>
</dbReference>
<dbReference type="Proteomes" id="UP000031535">
    <property type="component" value="Unassembled WGS sequence"/>
</dbReference>
<evidence type="ECO:0000256" key="4">
    <source>
        <dbReference type="SAM" id="Phobius"/>
    </source>
</evidence>
<dbReference type="AlphaFoldDB" id="A0A0C2IDV0"/>
<feature type="transmembrane region" description="Helical" evidence="4">
    <location>
        <begin position="200"/>
        <end position="218"/>
    </location>
</feature>
<dbReference type="GO" id="GO:0022857">
    <property type="term" value="F:transmembrane transporter activity"/>
    <property type="evidence" value="ECO:0007669"/>
    <property type="project" value="InterPro"/>
</dbReference>
<evidence type="ECO:0000313" key="6">
    <source>
        <dbReference type="Proteomes" id="UP000031535"/>
    </source>
</evidence>
<dbReference type="EMBL" id="JXDG01000011">
    <property type="protein sequence ID" value="KIH85105.1"/>
    <property type="molecule type" value="Genomic_DNA"/>
</dbReference>
<gene>
    <name evidence="5" type="ORF">UCMB321_1093</name>
</gene>
<proteinExistence type="predicted"/>
<dbReference type="SUPFAM" id="SSF103473">
    <property type="entry name" value="MFS general substrate transporter"/>
    <property type="match status" value="1"/>
</dbReference>
<sequence>MSRAAVETRTPPRSAELDRLLIDAEADDDLVQHSQPVLRRPWLLLLGLVLVALNLRPALSSMAPLLGEVSRSLGLSAAKAGLLTTLPVLCLGLAAPLAPLLARRFGSERVVLGILLTLAGGIILRSSLGEFGLFAGSVLAGASIGVIGVLLPGIVKRDFSRQAGTMTGVYTMALCLGAALAAGATVPLSQHFGESWSLGLGFWVLPALVAGIFWLPQVGHKHGAHHVAYRVRGLLRDPLAWQVTLYMGLQSSLAYIVFGWLPSVLIGRGLSATQAGIVLSGSILVQLASSLAAPWLATRGKDQRLAIVVVMALTLGGLFGCLYAPLEGLWGWAILLGLGQGGTFSLALTLIVLRSRDAHVAANLSSMAQGIGYTLASMGPLAVGLVHDFTGGWGGTGLDLRRDRSRRHRRRARCRSGALCASHQRKTLNRPALPVFGSRMPIVSRVFADYRAGDSFTCTEPVHE</sequence>
<evidence type="ECO:0000313" key="5">
    <source>
        <dbReference type="EMBL" id="KIH85105.1"/>
    </source>
</evidence>
<keyword evidence="3 4" id="KW-0472">Membrane</keyword>
<dbReference type="InterPro" id="IPR011701">
    <property type="entry name" value="MFS"/>
</dbReference>
<keyword evidence="1 4" id="KW-0812">Transmembrane</keyword>
<evidence type="ECO:0000256" key="1">
    <source>
        <dbReference type="ARBA" id="ARBA00022692"/>
    </source>
</evidence>
<organism evidence="5 6">
    <name type="scientific">Pseudomonas batumici</name>
    <dbReference type="NCBI Taxonomy" id="226910"/>
    <lineage>
        <taxon>Bacteria</taxon>
        <taxon>Pseudomonadati</taxon>
        <taxon>Pseudomonadota</taxon>
        <taxon>Gammaproteobacteria</taxon>
        <taxon>Pseudomonadales</taxon>
        <taxon>Pseudomonadaceae</taxon>
        <taxon>Pseudomonas</taxon>
    </lineage>
</organism>
<dbReference type="PANTHER" id="PTHR23523">
    <property type="match status" value="1"/>
</dbReference>
<feature type="transmembrane region" description="Helical" evidence="4">
    <location>
        <begin position="80"/>
        <end position="98"/>
    </location>
</feature>
<feature type="transmembrane region" description="Helical" evidence="4">
    <location>
        <begin position="332"/>
        <end position="353"/>
    </location>
</feature>
<dbReference type="STRING" id="226910.UCMB321_1093"/>
<feature type="transmembrane region" description="Helical" evidence="4">
    <location>
        <begin position="42"/>
        <end position="60"/>
    </location>
</feature>
<dbReference type="InterPro" id="IPR052524">
    <property type="entry name" value="MFS_Cyanate_Porter"/>
</dbReference>
<feature type="transmembrane region" description="Helical" evidence="4">
    <location>
        <begin position="239"/>
        <end position="261"/>
    </location>
</feature>
<feature type="transmembrane region" description="Helical" evidence="4">
    <location>
        <begin position="167"/>
        <end position="188"/>
    </location>
</feature>
<keyword evidence="6" id="KW-1185">Reference proteome</keyword>
<dbReference type="PATRIC" id="fig|226910.6.peg.1086"/>
<reference evidence="5 6" key="1">
    <citation type="submission" date="2015-01" db="EMBL/GenBank/DDBJ databases">
        <title>Complete genome of Pseudomonas batumici UCM B-321 producer of the batumin antibiotic with strong antistaphilococcal and potential anticancer activity.</title>
        <authorList>
            <person name="Klochko V.V."/>
            <person name="Zelena L.B."/>
            <person name="Elena K.A."/>
            <person name="Reva O.N."/>
        </authorList>
    </citation>
    <scope>NUCLEOTIDE SEQUENCE [LARGE SCALE GENOMIC DNA]</scope>
    <source>
        <strain evidence="5 6">UCM B-321</strain>
    </source>
</reference>
<dbReference type="PANTHER" id="PTHR23523:SF2">
    <property type="entry name" value="2-NITROIMIDAZOLE TRANSPORTER"/>
    <property type="match status" value="1"/>
</dbReference>
<dbReference type="InterPro" id="IPR036259">
    <property type="entry name" value="MFS_trans_sf"/>
</dbReference>